<dbReference type="RefSeq" id="WP_050433483.1">
    <property type="nucleotide sequence ID" value="NZ_CP012159.1"/>
</dbReference>
<protein>
    <submittedName>
        <fullName evidence="3">Uncharacterized protein</fullName>
    </submittedName>
</protein>
<evidence type="ECO:0000259" key="2">
    <source>
        <dbReference type="Pfam" id="PF13203"/>
    </source>
</evidence>
<gene>
    <name evidence="3" type="ORF">CMC5_059580</name>
</gene>
<dbReference type="STRING" id="52.CMC5_059580"/>
<evidence type="ECO:0000313" key="4">
    <source>
        <dbReference type="Proteomes" id="UP000067626"/>
    </source>
</evidence>
<organism evidence="3 4">
    <name type="scientific">Chondromyces crocatus</name>
    <dbReference type="NCBI Taxonomy" id="52"/>
    <lineage>
        <taxon>Bacteria</taxon>
        <taxon>Pseudomonadati</taxon>
        <taxon>Myxococcota</taxon>
        <taxon>Polyangia</taxon>
        <taxon>Polyangiales</taxon>
        <taxon>Polyangiaceae</taxon>
        <taxon>Chondromyces</taxon>
    </lineage>
</organism>
<feature type="domain" description="VWA-like" evidence="1">
    <location>
        <begin position="286"/>
        <end position="402"/>
    </location>
</feature>
<dbReference type="AlphaFoldDB" id="A0A0K1EM72"/>
<proteinExistence type="predicted"/>
<sequence>MSPGGGARGADLAPGELGLWLGRFVQDPIFLERYPFYAAILARLTPVADPSVKRMAVSLHDRRFYLHVNIESFAREPIYLRGILLHEVHHVALGHLSHPKFAEAEDSELMELALEMSANEFIEEPLPDPIVWRAYAQVGIRAGQSTLERYRLLVDAANCGRLERRDGETVDEHRILRAPSREPGAVEHTRQLLVEAAEEAASRGGEDALSLLVAGRAPGRLLEDLTGALGPREHFLDWRTALRMFVARARAPVHTYARPNRRFPGRVGEVPGRTYAPRAIVKPLLLVAIDTSMSMRVGELDEIARQLEAMRDHARVIVAECDAEITRVYPFRGALEQVAGRGGTDLRPVFEPAFLAAQKVDGVVYFTDGLGPTPELPPPLPVLWILTKPFDFACRWGERAWLERGGSPRSPSAG</sequence>
<dbReference type="KEGG" id="ccro:CMC5_059580"/>
<reference evidence="3 4" key="1">
    <citation type="submission" date="2015-07" db="EMBL/GenBank/DDBJ databases">
        <title>Genome analysis of myxobacterium Chondromyces crocatus Cm c5 reveals a high potential for natural compound synthesis and the genetic basis for the loss of fruiting body formation.</title>
        <authorList>
            <person name="Zaburannyi N."/>
            <person name="Bunk B."/>
            <person name="Maier J."/>
            <person name="Overmann J."/>
            <person name="Mueller R."/>
        </authorList>
    </citation>
    <scope>NUCLEOTIDE SEQUENCE [LARGE SCALE GENOMIC DNA]</scope>
    <source>
        <strain evidence="3 4">Cm c5</strain>
    </source>
</reference>
<dbReference type="Pfam" id="PF09967">
    <property type="entry name" value="DUF2201"/>
    <property type="match status" value="1"/>
</dbReference>
<keyword evidence="4" id="KW-1185">Reference proteome</keyword>
<dbReference type="PANTHER" id="PTHR38730">
    <property type="entry name" value="SLL7028 PROTEIN"/>
    <property type="match status" value="1"/>
</dbReference>
<dbReference type="PANTHER" id="PTHR38730:SF1">
    <property type="entry name" value="SLL7028 PROTEIN"/>
    <property type="match status" value="1"/>
</dbReference>
<dbReference type="Pfam" id="PF13203">
    <property type="entry name" value="DUF2201_N"/>
    <property type="match status" value="1"/>
</dbReference>
<evidence type="ECO:0000313" key="3">
    <source>
        <dbReference type="EMBL" id="AKT41747.1"/>
    </source>
</evidence>
<dbReference type="EMBL" id="CP012159">
    <property type="protein sequence ID" value="AKT41747.1"/>
    <property type="molecule type" value="Genomic_DNA"/>
</dbReference>
<feature type="domain" description="Putative metallopeptidase" evidence="2">
    <location>
        <begin position="32"/>
        <end position="267"/>
    </location>
</feature>
<accession>A0A0K1EM72</accession>
<dbReference type="OrthoDB" id="9761650at2"/>
<evidence type="ECO:0000259" key="1">
    <source>
        <dbReference type="Pfam" id="PF09967"/>
    </source>
</evidence>
<dbReference type="InterPro" id="IPR018698">
    <property type="entry name" value="VWA-like_dom"/>
</dbReference>
<name>A0A0K1EM72_CHOCO</name>
<dbReference type="Proteomes" id="UP000067626">
    <property type="component" value="Chromosome"/>
</dbReference>
<dbReference type="InterPro" id="IPR025154">
    <property type="entry name" value="Put_metallopeptidase_dom"/>
</dbReference>